<name>A0A495Y223_9MICO</name>
<evidence type="ECO:0000259" key="1">
    <source>
        <dbReference type="Pfam" id="PF03372"/>
    </source>
</evidence>
<evidence type="ECO:0000313" key="2">
    <source>
        <dbReference type="EMBL" id="RKT79284.1"/>
    </source>
</evidence>
<dbReference type="Proteomes" id="UP000278440">
    <property type="component" value="Unassembled WGS sequence"/>
</dbReference>
<dbReference type="Pfam" id="PF03372">
    <property type="entry name" value="Exo_endo_phos"/>
    <property type="match status" value="1"/>
</dbReference>
<dbReference type="RefSeq" id="WP_121034046.1">
    <property type="nucleotide sequence ID" value="NZ_RBXT01000001.1"/>
</dbReference>
<sequence length="375" mass="40752">MRLASYNVENLFDRARVLATSTWSTNRRLLDAYTDLTKVLQQQQYSTADARTILRLLDTLGLTASDESELFYLRQNRGRLVRRSRDGSVTVVATGRGDWIGWVEMKRESVSDLAVHHAAQVVHDLDADVLAVVEAEDRWALRHFNADQLAPLGGRLFGHVMLIDGNDERGIDVGILTRGDHPLGPVVSHVDDSDLAGPIFSRDCPEYTVSLGGGGTLLVMVNHFKSKGYGGAGATVRRKRQAQRVREIYEQRRAEDHDLIAVVGDLNDTPDSDALSPLLGSGGTGVAASPSDLRDVSVVAGFDDGGWPGTYGTASKGNKIDYILCSPALLDSVTAAGVRREGVWTASGRWPMYPTLTRAEDAASDHAALWADVDL</sequence>
<accession>A0A495Y223</accession>
<protein>
    <submittedName>
        <fullName evidence="2">Endonuclease/exonuclease/phosphatase family metal-dependent hydrolase</fullName>
    </submittedName>
</protein>
<evidence type="ECO:0000313" key="3">
    <source>
        <dbReference type="Proteomes" id="UP000278440"/>
    </source>
</evidence>
<keyword evidence="2" id="KW-0269">Exonuclease</keyword>
<keyword evidence="2" id="KW-0255">Endonuclease</keyword>
<comment type="caution">
    <text evidence="2">The sequence shown here is derived from an EMBL/GenBank/DDBJ whole genome shotgun (WGS) entry which is preliminary data.</text>
</comment>
<dbReference type="AlphaFoldDB" id="A0A495Y223"/>
<keyword evidence="2" id="KW-0378">Hydrolase</keyword>
<dbReference type="InterPro" id="IPR005135">
    <property type="entry name" value="Endo/exonuclease/phosphatase"/>
</dbReference>
<feature type="domain" description="Endonuclease/exonuclease/phosphatase" evidence="1">
    <location>
        <begin position="117"/>
        <end position="366"/>
    </location>
</feature>
<dbReference type="Gene3D" id="3.60.10.10">
    <property type="entry name" value="Endonuclease/exonuclease/phosphatase"/>
    <property type="match status" value="1"/>
</dbReference>
<keyword evidence="2" id="KW-0540">Nuclease</keyword>
<dbReference type="OrthoDB" id="1398885at2"/>
<organism evidence="2 3">
    <name type="scientific">Terracoccus luteus</name>
    <dbReference type="NCBI Taxonomy" id="53356"/>
    <lineage>
        <taxon>Bacteria</taxon>
        <taxon>Bacillati</taxon>
        <taxon>Actinomycetota</taxon>
        <taxon>Actinomycetes</taxon>
        <taxon>Micrococcales</taxon>
        <taxon>Intrasporangiaceae</taxon>
        <taxon>Terracoccus</taxon>
    </lineage>
</organism>
<proteinExistence type="predicted"/>
<dbReference type="GO" id="GO:0004519">
    <property type="term" value="F:endonuclease activity"/>
    <property type="evidence" value="ECO:0007669"/>
    <property type="project" value="UniProtKB-KW"/>
</dbReference>
<dbReference type="SUPFAM" id="SSF56219">
    <property type="entry name" value="DNase I-like"/>
    <property type="match status" value="1"/>
</dbReference>
<dbReference type="EMBL" id="RBXT01000001">
    <property type="protein sequence ID" value="RKT79284.1"/>
    <property type="molecule type" value="Genomic_DNA"/>
</dbReference>
<gene>
    <name evidence="2" type="ORF">DFJ68_2751</name>
</gene>
<reference evidence="2 3" key="1">
    <citation type="submission" date="2018-10" db="EMBL/GenBank/DDBJ databases">
        <title>Sequencing the genomes of 1000 actinobacteria strains.</title>
        <authorList>
            <person name="Klenk H.-P."/>
        </authorList>
    </citation>
    <scope>NUCLEOTIDE SEQUENCE [LARGE SCALE GENOMIC DNA]</scope>
    <source>
        <strain evidence="2 3">DSM 44267</strain>
    </source>
</reference>
<dbReference type="InterPro" id="IPR036691">
    <property type="entry name" value="Endo/exonu/phosph_ase_sf"/>
</dbReference>
<dbReference type="GO" id="GO:0004527">
    <property type="term" value="F:exonuclease activity"/>
    <property type="evidence" value="ECO:0007669"/>
    <property type="project" value="UniProtKB-KW"/>
</dbReference>
<keyword evidence="3" id="KW-1185">Reference proteome</keyword>